<accession>A0A9X5R3H3</accession>
<protein>
    <submittedName>
        <fullName evidence="2">Uncharacterized protein</fullName>
    </submittedName>
</protein>
<proteinExistence type="predicted"/>
<evidence type="ECO:0000256" key="1">
    <source>
        <dbReference type="SAM" id="MobiDB-lite"/>
    </source>
</evidence>
<gene>
    <name evidence="2" type="ORF">L860_00010</name>
</gene>
<organism evidence="2">
    <name type="scientific">Cutibacterium granulosum DSM 20700</name>
    <dbReference type="NCBI Taxonomy" id="1160719"/>
    <lineage>
        <taxon>Bacteria</taxon>
        <taxon>Bacillati</taxon>
        <taxon>Actinomycetota</taxon>
        <taxon>Actinomycetes</taxon>
        <taxon>Propionibacteriales</taxon>
        <taxon>Propionibacteriaceae</taxon>
        <taxon>Cutibacterium</taxon>
    </lineage>
</organism>
<feature type="compositionally biased region" description="Polar residues" evidence="1">
    <location>
        <begin position="102"/>
        <end position="113"/>
    </location>
</feature>
<evidence type="ECO:0000313" key="2">
    <source>
        <dbReference type="EMBL" id="OCT43443.1"/>
    </source>
</evidence>
<name>A0A9X5R3H3_9ACTN</name>
<sequence length="126" mass="13274">MLFDAGDRMWRCVLFLQTSGQQILEQERVSDARGSLRGHGARRSTDAGCSCWRGPLQAEVTVPGDVLGWTLGGVHRRGPVGIGKPGSGALGSLLVGVSPATTRNEQVDQSTSGGPCPLGFPTKSLW</sequence>
<feature type="region of interest" description="Disordered" evidence="1">
    <location>
        <begin position="102"/>
        <end position="126"/>
    </location>
</feature>
<dbReference type="EMBL" id="JNBU01000001">
    <property type="protein sequence ID" value="OCT43443.1"/>
    <property type="molecule type" value="Genomic_DNA"/>
</dbReference>
<dbReference type="AlphaFoldDB" id="A0A9X5R3H3"/>
<reference evidence="2" key="1">
    <citation type="submission" date="2014-05" db="EMBL/GenBank/DDBJ databases">
        <authorList>
            <person name="Jahns A.C."/>
            <person name="Eilers H."/>
            <person name="Alexeyev O.A."/>
        </authorList>
    </citation>
    <scope>NUCLEOTIDE SEQUENCE [LARGE SCALE GENOMIC DNA]</scope>
    <source>
        <strain evidence="2">DSM 20700</strain>
    </source>
</reference>
<comment type="caution">
    <text evidence="2">The sequence shown here is derived from an EMBL/GenBank/DDBJ whole genome shotgun (WGS) entry which is preliminary data.</text>
</comment>